<proteinExistence type="predicted"/>
<accession>M8B8E5</accession>
<dbReference type="AlphaFoldDB" id="M8B8E5"/>
<protein>
    <submittedName>
        <fullName evidence="2">Uncharacterized protein</fullName>
    </submittedName>
</protein>
<feature type="region of interest" description="Disordered" evidence="1">
    <location>
        <begin position="87"/>
        <end position="117"/>
    </location>
</feature>
<feature type="compositionally biased region" description="Basic and acidic residues" evidence="1">
    <location>
        <begin position="87"/>
        <end position="102"/>
    </location>
</feature>
<name>M8B8E5_AEGTA</name>
<dbReference type="EnsemblPlants" id="EMT09910">
    <property type="protein sequence ID" value="EMT09910"/>
    <property type="gene ID" value="F775_09478"/>
</dbReference>
<organism evidence="2">
    <name type="scientific">Aegilops tauschii</name>
    <name type="common">Tausch's goatgrass</name>
    <name type="synonym">Aegilops squarrosa</name>
    <dbReference type="NCBI Taxonomy" id="37682"/>
    <lineage>
        <taxon>Eukaryota</taxon>
        <taxon>Viridiplantae</taxon>
        <taxon>Streptophyta</taxon>
        <taxon>Embryophyta</taxon>
        <taxon>Tracheophyta</taxon>
        <taxon>Spermatophyta</taxon>
        <taxon>Magnoliopsida</taxon>
        <taxon>Liliopsida</taxon>
        <taxon>Poales</taxon>
        <taxon>Poaceae</taxon>
        <taxon>BOP clade</taxon>
        <taxon>Pooideae</taxon>
        <taxon>Triticodae</taxon>
        <taxon>Triticeae</taxon>
        <taxon>Triticinae</taxon>
        <taxon>Aegilops</taxon>
    </lineage>
</organism>
<feature type="compositionally biased region" description="Low complexity" evidence="1">
    <location>
        <begin position="1"/>
        <end position="20"/>
    </location>
</feature>
<feature type="region of interest" description="Disordered" evidence="1">
    <location>
        <begin position="1"/>
        <end position="28"/>
    </location>
</feature>
<sequence length="312" mass="34393">MATCTRAPPATAAATAAVTTDPGKERGAFLPELEKGKDAAILPPAIAPAVLAKPGKESGAFLPELEKGKDDVLPAAVAPAFLAKTGKEMDSCLPPPEKEKPLARPAPNTAAENLVNPGPIPTLKPLNKIRKINIRAPLEGQQFHRPVVFDFGTVAGKKMRRPVPMTDEERNKIKELKEQHRSGLDELEDLFQILKELRDYRDELLFRRRCLAARLVSRIVFQRGDAAYIKRHLDMGLKMGDKLPEELKQARPPISMALFLWHEMGRALHIGMDNFLDEYSNTEECQRSMLALVPGAVCDENGAPRDSVASQE</sequence>
<evidence type="ECO:0000256" key="1">
    <source>
        <dbReference type="SAM" id="MobiDB-lite"/>
    </source>
</evidence>
<reference evidence="2" key="1">
    <citation type="submission" date="2015-06" db="UniProtKB">
        <authorList>
            <consortium name="EnsemblPlants"/>
        </authorList>
    </citation>
    <scope>IDENTIFICATION</scope>
</reference>
<evidence type="ECO:0000313" key="2">
    <source>
        <dbReference type="EnsemblPlants" id="EMT09910"/>
    </source>
</evidence>